<evidence type="ECO:0000313" key="2">
    <source>
        <dbReference type="EMBL" id="CEI39944.1"/>
    </source>
</evidence>
<dbReference type="GeneID" id="37264266"/>
<accession>A0A2L2SPU0</accession>
<feature type="compositionally biased region" description="Polar residues" evidence="1">
    <location>
        <begin position="1"/>
        <end position="10"/>
    </location>
</feature>
<feature type="region of interest" description="Disordered" evidence="1">
    <location>
        <begin position="1"/>
        <end position="118"/>
    </location>
</feature>
<dbReference type="KEGG" id="fvn:FVRRES_12635"/>
<feature type="compositionally biased region" description="Basic and acidic residues" evidence="1">
    <location>
        <begin position="33"/>
        <end position="51"/>
    </location>
</feature>
<name>A0A2L2SPU0_9HYPO</name>
<protein>
    <submittedName>
        <fullName evidence="2">Uncharacterized protein</fullName>
    </submittedName>
</protein>
<reference evidence="3" key="1">
    <citation type="submission" date="2014-10" db="EMBL/GenBank/DDBJ databases">
        <authorList>
            <person name="King R."/>
        </authorList>
    </citation>
    <scope>NUCLEOTIDE SEQUENCE [LARGE SCALE GENOMIC DNA]</scope>
    <source>
        <strain evidence="3">A3/5</strain>
    </source>
</reference>
<dbReference type="RefSeq" id="XP_025582334.1">
    <property type="nucleotide sequence ID" value="XM_025727915.1"/>
</dbReference>
<dbReference type="EMBL" id="LN649232">
    <property type="protein sequence ID" value="CEI39944.1"/>
    <property type="molecule type" value="Genomic_DNA"/>
</dbReference>
<dbReference type="Proteomes" id="UP000245910">
    <property type="component" value="Chromosome IIII"/>
</dbReference>
<sequence length="217" mass="23497">MSNTNSSSSDPRVPNNDMAQVNFASLAIRPKQAKADFDRTASSDPRIHNNDAARLNSAGLAFRPKQTQADSDKAGPGQGLGETLGATTLESKAQDEETLRGQSSTNISAGQPSTGQNAQVAEESLARRNQMMDQVLARVPTLGRTNLLYIVKLFGERPLADVKDELFYRGIPLDDSILLSIGSLALEFYADIVEEMREAPAGPSWNLVLSQDYLDIT</sequence>
<evidence type="ECO:0000313" key="3">
    <source>
        <dbReference type="Proteomes" id="UP000245910"/>
    </source>
</evidence>
<feature type="compositionally biased region" description="Polar residues" evidence="1">
    <location>
        <begin position="100"/>
        <end position="118"/>
    </location>
</feature>
<evidence type="ECO:0000256" key="1">
    <source>
        <dbReference type="SAM" id="MobiDB-lite"/>
    </source>
</evidence>
<organism evidence="2 3">
    <name type="scientific">Fusarium venenatum</name>
    <dbReference type="NCBI Taxonomy" id="56646"/>
    <lineage>
        <taxon>Eukaryota</taxon>
        <taxon>Fungi</taxon>
        <taxon>Dikarya</taxon>
        <taxon>Ascomycota</taxon>
        <taxon>Pezizomycotina</taxon>
        <taxon>Sordariomycetes</taxon>
        <taxon>Hypocreomycetidae</taxon>
        <taxon>Hypocreales</taxon>
        <taxon>Nectriaceae</taxon>
        <taxon>Fusarium</taxon>
    </lineage>
</organism>
<proteinExistence type="predicted"/>
<keyword evidence="3" id="KW-1185">Reference proteome</keyword>
<dbReference type="AlphaFoldDB" id="A0A2L2SPU0"/>